<sequence>MRKDFEYFVNPTLNLRLNGRLSFKESKYTASGQEILSDLEKLKYFSVNLAEIKENINTSLVQVPCKRRRSGKNQKTQTESPENEAVSALTILMLCKNQKKLRKNSIETGNSSEENFYKCKFQSTGSTDPVQTKKSLNYCRNTCKTALCPIDSNANVMKRPKNHVEIAWMNQRLKMSM</sequence>
<name>A0A1R2C5Q8_9CILI</name>
<comment type="caution">
    <text evidence="1">The sequence shown here is derived from an EMBL/GenBank/DDBJ whole genome shotgun (WGS) entry which is preliminary data.</text>
</comment>
<protein>
    <submittedName>
        <fullName evidence="1">Uncharacterized protein</fullName>
    </submittedName>
</protein>
<organism evidence="1 2">
    <name type="scientific">Stentor coeruleus</name>
    <dbReference type="NCBI Taxonomy" id="5963"/>
    <lineage>
        <taxon>Eukaryota</taxon>
        <taxon>Sar</taxon>
        <taxon>Alveolata</taxon>
        <taxon>Ciliophora</taxon>
        <taxon>Postciliodesmatophora</taxon>
        <taxon>Heterotrichea</taxon>
        <taxon>Heterotrichida</taxon>
        <taxon>Stentoridae</taxon>
        <taxon>Stentor</taxon>
    </lineage>
</organism>
<evidence type="ECO:0000313" key="2">
    <source>
        <dbReference type="Proteomes" id="UP000187209"/>
    </source>
</evidence>
<accession>A0A1R2C5Q8</accession>
<proteinExistence type="predicted"/>
<reference evidence="1 2" key="1">
    <citation type="submission" date="2016-11" db="EMBL/GenBank/DDBJ databases">
        <title>The macronuclear genome of Stentor coeruleus: a giant cell with tiny introns.</title>
        <authorList>
            <person name="Slabodnick M."/>
            <person name="Ruby J.G."/>
            <person name="Reiff S.B."/>
            <person name="Swart E.C."/>
            <person name="Gosai S."/>
            <person name="Prabakaran S."/>
            <person name="Witkowska E."/>
            <person name="Larue G.E."/>
            <person name="Fisher S."/>
            <person name="Freeman R.M."/>
            <person name="Gunawardena J."/>
            <person name="Chu W."/>
            <person name="Stover N.A."/>
            <person name="Gregory B.D."/>
            <person name="Nowacki M."/>
            <person name="Derisi J."/>
            <person name="Roy S.W."/>
            <person name="Marshall W.F."/>
            <person name="Sood P."/>
        </authorList>
    </citation>
    <scope>NUCLEOTIDE SEQUENCE [LARGE SCALE GENOMIC DNA]</scope>
    <source>
        <strain evidence="1">WM001</strain>
    </source>
</reference>
<gene>
    <name evidence="1" type="ORF">SteCoe_14511</name>
</gene>
<evidence type="ECO:0000313" key="1">
    <source>
        <dbReference type="EMBL" id="OMJ84362.1"/>
    </source>
</evidence>
<dbReference type="AlphaFoldDB" id="A0A1R2C5Q8"/>
<dbReference type="EMBL" id="MPUH01000271">
    <property type="protein sequence ID" value="OMJ84362.1"/>
    <property type="molecule type" value="Genomic_DNA"/>
</dbReference>
<dbReference type="Proteomes" id="UP000187209">
    <property type="component" value="Unassembled WGS sequence"/>
</dbReference>
<keyword evidence="2" id="KW-1185">Reference proteome</keyword>